<feature type="region of interest" description="Disordered" evidence="2">
    <location>
        <begin position="408"/>
        <end position="437"/>
    </location>
</feature>
<dbReference type="Pfam" id="PF02171">
    <property type="entry name" value="Piwi"/>
    <property type="match status" value="1"/>
</dbReference>
<protein>
    <submittedName>
        <fullName evidence="4">Piwi domain containing protein, putative</fullName>
    </submittedName>
</protein>
<dbReference type="PANTHER" id="PTHR13356:SF0">
    <property type="entry name" value="SOSS COMPLEX SUBUNIT B HOMOLOG"/>
    <property type="match status" value="1"/>
</dbReference>
<evidence type="ECO:0000256" key="2">
    <source>
        <dbReference type="SAM" id="MobiDB-lite"/>
    </source>
</evidence>
<dbReference type="InterPro" id="IPR051231">
    <property type="entry name" value="SOSS-B"/>
</dbReference>
<evidence type="ECO:0000259" key="3">
    <source>
        <dbReference type="SMART" id="SM00950"/>
    </source>
</evidence>
<dbReference type="SUPFAM" id="SSF53098">
    <property type="entry name" value="Ribonuclease H-like"/>
    <property type="match status" value="1"/>
</dbReference>
<feature type="domain" description="Piwi" evidence="3">
    <location>
        <begin position="728"/>
        <end position="1025"/>
    </location>
</feature>
<dbReference type="GO" id="GO:0044818">
    <property type="term" value="P:mitotic G2/M transition checkpoint"/>
    <property type="evidence" value="ECO:0007669"/>
    <property type="project" value="TreeGrafter"/>
</dbReference>
<gene>
    <name evidence="4" type="ORF">ADEAN_000838500</name>
</gene>
<evidence type="ECO:0000313" key="5">
    <source>
        <dbReference type="Proteomes" id="UP000515908"/>
    </source>
</evidence>
<keyword evidence="5" id="KW-1185">Reference proteome</keyword>
<dbReference type="GO" id="GO:0000724">
    <property type="term" value="P:double-strand break repair via homologous recombination"/>
    <property type="evidence" value="ECO:0007669"/>
    <property type="project" value="TreeGrafter"/>
</dbReference>
<dbReference type="GO" id="GO:0070876">
    <property type="term" value="C:SOSS complex"/>
    <property type="evidence" value="ECO:0007669"/>
    <property type="project" value="TreeGrafter"/>
</dbReference>
<name>A0A7G2CPH4_9TRYP</name>
<dbReference type="InterPro" id="IPR012337">
    <property type="entry name" value="RNaseH-like_sf"/>
</dbReference>
<keyword evidence="1" id="KW-0238">DNA-binding</keyword>
<dbReference type="Gene3D" id="3.30.420.10">
    <property type="entry name" value="Ribonuclease H-like superfamily/Ribonuclease H"/>
    <property type="match status" value="1"/>
</dbReference>
<dbReference type="AlphaFoldDB" id="A0A7G2CPH4"/>
<evidence type="ECO:0000256" key="1">
    <source>
        <dbReference type="ARBA" id="ARBA00023125"/>
    </source>
</evidence>
<proteinExistence type="predicted"/>
<dbReference type="VEuPathDB" id="TriTrypDB:ADEAN_000838500"/>
<sequence length="1046" mass="116302">MIRRISRAGVSALFAPPGSHRHASALSTVTPEPSSYIFRNEANKQGRDDASRTFWLAPVKGAAPMDLKKSYAFERAADRKSRFHVRNRIRHDGVFSNLFPIHLPTGKEGLEKCPLYKYEMYVTRENSAGGKKNSKAKGTPPADGEAIKRVSPLRSWKAIRRSLTKRFAKLPPLVQLNHFIYTSSPLPAEALQVPKEYLDLGWRSCEVRLVEQTTFAELDPSEIQQLLNKIVFWCIQGTQHTKDVDNYCLVREKVGKIVSLSTGISSGGLRVYKGTSVNAIFVDSSEVENIDSKNFTPRASQPKAAPKDSLTSTELRDTPPGVTPPQGPPIHFTVDSFIRAFTYKEKKVESYKISDASGVYLASVWEPATPNVFKIGASYAATLVKIRDFPEKNNLRLFEFTNGELKPFSVGTPEKSSETPVAQKKNPTSEKESFPEEGENLLPGILCLKIDTKGTIASESSVWEEIKQHYGSGPYDEDTQRRIARSIQGTPVVVSHTMEQNVIRLVTFPNGEGDLVHTGTPQVPQTDRETEQKYGVTSPRLADTRIRALLPHLDPGQPFAVFPDYTTQPMQVLHCCFDPRMRAWQDTAISVLSLMPEKRMRLLAQFAGELQKGLHQWGLSLSTEPLKTRSLSLLPAPAKSLAAGLNRNVQLRHPLPNLHPTSLLIVGIAKDRLSDEEKNKVALTVQQMGQHFRTNMVVTVAEEGEAVRAMAEQLLTPGNAPKLRDPNSAVLIITMDKDLRATRWVVAEALSRGILPTVLKPVSSPKRAALLCGNIKRQLSTKFEVNPLRGVDIVKEVPVLKGKRVLVIGVDSCHTNVISTGAIVGILIAPERNHILPYFWRHDARGRETSNMAEHFGNLMIQAMALYGGLDEIVILQDGDVFSELNAIKERIAASLPRCGLTFMCLHKRTNIRFVHDNTKSTMHNKDLKMYNNVVKGIVIPAATPVGLDYEVVAPSFYLQTHESNMSTSRTVLYTVHHVSPTLEIGDIQLLVNAMCSILSPQATKLPMSTRCAHRLADIAERLLDAVPQLKCEMIPSPLKERLWFL</sequence>
<reference evidence="4 5" key="1">
    <citation type="submission" date="2020-08" db="EMBL/GenBank/DDBJ databases">
        <authorList>
            <person name="Newling K."/>
            <person name="Davey J."/>
            <person name="Forrester S."/>
        </authorList>
    </citation>
    <scope>NUCLEOTIDE SEQUENCE [LARGE SCALE GENOMIC DNA]</scope>
    <source>
        <strain evidence="5">Crithidia deanei Carvalho (ATCC PRA-265)</strain>
    </source>
</reference>
<evidence type="ECO:0000313" key="4">
    <source>
        <dbReference type="EMBL" id="CAD2220861.1"/>
    </source>
</evidence>
<dbReference type="GO" id="GO:0010212">
    <property type="term" value="P:response to ionizing radiation"/>
    <property type="evidence" value="ECO:0007669"/>
    <property type="project" value="TreeGrafter"/>
</dbReference>
<dbReference type="GO" id="GO:0003677">
    <property type="term" value="F:DNA binding"/>
    <property type="evidence" value="ECO:0007669"/>
    <property type="project" value="UniProtKB-KW"/>
</dbReference>
<dbReference type="EMBL" id="LR877163">
    <property type="protein sequence ID" value="CAD2220861.1"/>
    <property type="molecule type" value="Genomic_DNA"/>
</dbReference>
<feature type="region of interest" description="Disordered" evidence="2">
    <location>
        <begin position="292"/>
        <end position="329"/>
    </location>
</feature>
<dbReference type="SMART" id="SM00950">
    <property type="entry name" value="Piwi"/>
    <property type="match status" value="1"/>
</dbReference>
<dbReference type="PANTHER" id="PTHR13356">
    <property type="entry name" value="OB FOLD NUCLEIC ACID BINDING PROTEIN-RELATED"/>
    <property type="match status" value="1"/>
</dbReference>
<accession>A0A7G2CPH4</accession>
<dbReference type="InterPro" id="IPR003165">
    <property type="entry name" value="Piwi"/>
</dbReference>
<dbReference type="Proteomes" id="UP000515908">
    <property type="component" value="Chromosome 19"/>
</dbReference>
<organism evidence="4 5">
    <name type="scientific">Angomonas deanei</name>
    <dbReference type="NCBI Taxonomy" id="59799"/>
    <lineage>
        <taxon>Eukaryota</taxon>
        <taxon>Discoba</taxon>
        <taxon>Euglenozoa</taxon>
        <taxon>Kinetoplastea</taxon>
        <taxon>Metakinetoplastina</taxon>
        <taxon>Trypanosomatida</taxon>
        <taxon>Trypanosomatidae</taxon>
        <taxon>Strigomonadinae</taxon>
        <taxon>Angomonas</taxon>
    </lineage>
</organism>
<feature type="region of interest" description="Disordered" evidence="2">
    <location>
        <begin position="513"/>
        <end position="535"/>
    </location>
</feature>
<dbReference type="InterPro" id="IPR036397">
    <property type="entry name" value="RNaseH_sf"/>
</dbReference>